<organism evidence="3 4">
    <name type="scientific">Vreelandella glaciei</name>
    <dbReference type="NCBI Taxonomy" id="186761"/>
    <lineage>
        <taxon>Bacteria</taxon>
        <taxon>Pseudomonadati</taxon>
        <taxon>Pseudomonadota</taxon>
        <taxon>Gammaproteobacteria</taxon>
        <taxon>Oceanospirillales</taxon>
        <taxon>Halomonadaceae</taxon>
        <taxon>Vreelandella</taxon>
    </lineage>
</organism>
<accession>A0A7Z0RX76</accession>
<dbReference type="EMBL" id="JACCDE010000005">
    <property type="protein sequence ID" value="NYS77039.1"/>
    <property type="molecule type" value="Genomic_DNA"/>
</dbReference>
<dbReference type="RefSeq" id="WP_179915306.1">
    <property type="nucleotide sequence ID" value="NZ_JACCDE010000005.1"/>
</dbReference>
<dbReference type="Proteomes" id="UP000526892">
    <property type="component" value="Unassembled WGS sequence"/>
</dbReference>
<feature type="domain" description="Macro" evidence="2">
    <location>
        <begin position="1"/>
        <end position="153"/>
    </location>
</feature>
<dbReference type="PANTHER" id="PTHR12521:SF0">
    <property type="entry name" value="ADP-RIBOSE GLYCOHYDROLASE OARD1"/>
    <property type="match status" value="1"/>
</dbReference>
<dbReference type="SUPFAM" id="SSF52949">
    <property type="entry name" value="Macro domain-like"/>
    <property type="match status" value="1"/>
</dbReference>
<dbReference type="AlphaFoldDB" id="A0A7Z0RX76"/>
<dbReference type="InterPro" id="IPR002589">
    <property type="entry name" value="Macro_dom"/>
</dbReference>
<sequence>MISYTTGNLLESDVEALVNTVNTVGVMGKGIALMFKKRFPANYTAYVHACKEGRVQTGRMFVTETTELVNPCWVVNFPTKQHWRDKSQMQWVIDGLADLRSFIKEYKVRSIAIPALGAGNGGLEWEQVKPHIEQALSDLDEVAIIVYEPFGHY</sequence>
<dbReference type="SMART" id="SM00506">
    <property type="entry name" value="A1pp"/>
    <property type="match status" value="1"/>
</dbReference>
<dbReference type="InterPro" id="IPR050892">
    <property type="entry name" value="ADP-ribose_metab_enzymes"/>
</dbReference>
<evidence type="ECO:0000313" key="3">
    <source>
        <dbReference type="EMBL" id="NYS77039.1"/>
    </source>
</evidence>
<name>A0A7Z0RX76_9GAMM</name>
<protein>
    <submittedName>
        <fullName evidence="3">Macro domain-containing protein</fullName>
    </submittedName>
</protein>
<dbReference type="PROSITE" id="PS51154">
    <property type="entry name" value="MACRO"/>
    <property type="match status" value="1"/>
</dbReference>
<dbReference type="PANTHER" id="PTHR12521">
    <property type="entry name" value="PROTEIN C6ORF130"/>
    <property type="match status" value="1"/>
</dbReference>
<dbReference type="GO" id="GO:0140291">
    <property type="term" value="P:peptidyl-glutamate ADP-deribosylation"/>
    <property type="evidence" value="ECO:0007669"/>
    <property type="project" value="TreeGrafter"/>
</dbReference>
<gene>
    <name evidence="3" type="ORF">HZS80_04795</name>
</gene>
<evidence type="ECO:0000259" key="2">
    <source>
        <dbReference type="PROSITE" id="PS51154"/>
    </source>
</evidence>
<keyword evidence="4" id="KW-1185">Reference proteome</keyword>
<dbReference type="Pfam" id="PF01661">
    <property type="entry name" value="Macro"/>
    <property type="match status" value="1"/>
</dbReference>
<evidence type="ECO:0000313" key="4">
    <source>
        <dbReference type="Proteomes" id="UP000526892"/>
    </source>
</evidence>
<proteinExistence type="predicted"/>
<dbReference type="CDD" id="cd02901">
    <property type="entry name" value="Macro_Poa1p-like"/>
    <property type="match status" value="1"/>
</dbReference>
<comment type="caution">
    <text evidence="3">The sequence shown here is derived from an EMBL/GenBank/DDBJ whole genome shotgun (WGS) entry which is preliminary data.</text>
</comment>
<dbReference type="InterPro" id="IPR043472">
    <property type="entry name" value="Macro_dom-like"/>
</dbReference>
<reference evidence="3 4" key="1">
    <citation type="journal article" date="2003" name="Extremophiles">
        <title>Halomonas glaciei sp. nov. isolated from fast ice of Adelie Land, Antarctica.</title>
        <authorList>
            <person name="Reddy G.S."/>
            <person name="Raghavan P.U."/>
            <person name="Sarita N.B."/>
            <person name="Prakash J.S."/>
            <person name="Nagesh N."/>
            <person name="Delille D."/>
            <person name="Shivaji S."/>
        </authorList>
    </citation>
    <scope>NUCLEOTIDE SEQUENCE [LARGE SCALE GENOMIC DNA]</scope>
    <source>
        <strain evidence="3 4">DD39</strain>
    </source>
</reference>
<dbReference type="Gene3D" id="3.40.220.10">
    <property type="entry name" value="Leucine Aminopeptidase, subunit E, domain 1"/>
    <property type="match status" value="1"/>
</dbReference>
<comment type="catalytic activity">
    <reaction evidence="1">
        <text>an N-(ADP-alpha-D-ribosyl)-thymidine in DNA + H2O = a thymidine in DNA + ADP-D-ribose</text>
        <dbReference type="Rhea" id="RHEA:71655"/>
        <dbReference type="Rhea" id="RHEA-COMP:13556"/>
        <dbReference type="Rhea" id="RHEA-COMP:18051"/>
        <dbReference type="ChEBI" id="CHEBI:15377"/>
        <dbReference type="ChEBI" id="CHEBI:57967"/>
        <dbReference type="ChEBI" id="CHEBI:137386"/>
        <dbReference type="ChEBI" id="CHEBI:191199"/>
    </reaction>
    <physiologicalReaction direction="left-to-right" evidence="1">
        <dbReference type="Rhea" id="RHEA:71656"/>
    </physiologicalReaction>
</comment>
<evidence type="ECO:0000256" key="1">
    <source>
        <dbReference type="ARBA" id="ARBA00035885"/>
    </source>
</evidence>